<name>W4J250_PLAFP</name>
<dbReference type="AlphaFoldDB" id="W4J250"/>
<reference evidence="2 3" key="1">
    <citation type="submission" date="2013-02" db="EMBL/GenBank/DDBJ databases">
        <title>The Genome Annotation of Plasmodium falciparum Palo Alto/Uganda.</title>
        <authorList>
            <consortium name="The Broad Institute Genome Sequencing Platform"/>
            <consortium name="The Broad Institute Genome Sequencing Center for Infectious Disease"/>
            <person name="Neafsey D."/>
            <person name="Hoffman S."/>
            <person name="Volkman S."/>
            <person name="Rosenthal P."/>
            <person name="Walker B."/>
            <person name="Young S.K."/>
            <person name="Zeng Q."/>
            <person name="Gargeya S."/>
            <person name="Fitzgerald M."/>
            <person name="Haas B."/>
            <person name="Abouelleil A."/>
            <person name="Allen A.W."/>
            <person name="Alvarado L."/>
            <person name="Arachchi H.M."/>
            <person name="Berlin A.M."/>
            <person name="Chapman S.B."/>
            <person name="Gainer-Dewar J."/>
            <person name="Goldberg J."/>
            <person name="Griggs A."/>
            <person name="Gujja S."/>
            <person name="Hansen M."/>
            <person name="Howarth C."/>
            <person name="Imamovic A."/>
            <person name="Ireland A."/>
            <person name="Larimer J."/>
            <person name="McCowan C."/>
            <person name="Murphy C."/>
            <person name="Pearson M."/>
            <person name="Poon T.W."/>
            <person name="Priest M."/>
            <person name="Roberts A."/>
            <person name="Saif S."/>
            <person name="Shea T."/>
            <person name="Sisk P."/>
            <person name="Sykes S."/>
            <person name="Wortman J."/>
            <person name="Nusbaum C."/>
            <person name="Birren B."/>
        </authorList>
    </citation>
    <scope>NUCLEOTIDE SEQUENCE [LARGE SCALE GENOMIC DNA]</scope>
    <source>
        <strain evidence="2 3">Palo Alto/Uganda</strain>
    </source>
</reference>
<protein>
    <submittedName>
        <fullName evidence="2">Uncharacterized protein</fullName>
    </submittedName>
</protein>
<feature type="transmembrane region" description="Helical" evidence="1">
    <location>
        <begin position="41"/>
        <end position="61"/>
    </location>
</feature>
<gene>
    <name evidence="2" type="ORF">PFUGPA_02483</name>
</gene>
<dbReference type="Proteomes" id="UP000019103">
    <property type="component" value="Unassembled WGS sequence"/>
</dbReference>
<dbReference type="EMBL" id="KI927340">
    <property type="protein sequence ID" value="ETW55721.1"/>
    <property type="molecule type" value="Genomic_DNA"/>
</dbReference>
<evidence type="ECO:0000313" key="3">
    <source>
        <dbReference type="Proteomes" id="UP000019103"/>
    </source>
</evidence>
<keyword evidence="1" id="KW-0472">Membrane</keyword>
<keyword evidence="1" id="KW-0812">Transmembrane</keyword>
<proteinExistence type="predicted"/>
<evidence type="ECO:0000313" key="2">
    <source>
        <dbReference type="EMBL" id="ETW55721.1"/>
    </source>
</evidence>
<organism evidence="2 3">
    <name type="scientific">Plasmodium falciparum (isolate Palo Alto / Uganda)</name>
    <dbReference type="NCBI Taxonomy" id="57270"/>
    <lineage>
        <taxon>Eukaryota</taxon>
        <taxon>Sar</taxon>
        <taxon>Alveolata</taxon>
        <taxon>Apicomplexa</taxon>
        <taxon>Aconoidasida</taxon>
        <taxon>Haemosporida</taxon>
        <taxon>Plasmodiidae</taxon>
        <taxon>Plasmodium</taxon>
        <taxon>Plasmodium (Laverania)</taxon>
    </lineage>
</organism>
<reference evidence="2 3" key="2">
    <citation type="submission" date="2013-02" db="EMBL/GenBank/DDBJ databases">
        <title>The Genome Sequence of Plasmodium falciparum Palo Alto/Uganda.</title>
        <authorList>
            <consortium name="The Broad Institute Genome Sequencing Platform"/>
            <consortium name="The Broad Institute Genome Sequencing Center for Infectious Disease"/>
            <person name="Neafsey D."/>
            <person name="Cheeseman I."/>
            <person name="Volkman S."/>
            <person name="Adams J."/>
            <person name="Walker B."/>
            <person name="Young S.K."/>
            <person name="Zeng Q."/>
            <person name="Gargeya S."/>
            <person name="Fitzgerald M."/>
            <person name="Haas B."/>
            <person name="Abouelleil A."/>
            <person name="Alvarado L."/>
            <person name="Arachchi H.M."/>
            <person name="Berlin A.M."/>
            <person name="Chapman S.B."/>
            <person name="Dewar J."/>
            <person name="Goldberg J."/>
            <person name="Griggs A."/>
            <person name="Gujja S."/>
            <person name="Hansen M."/>
            <person name="Howarth C."/>
            <person name="Imamovic A."/>
            <person name="Larimer J."/>
            <person name="McCowan C."/>
            <person name="Murphy C."/>
            <person name="Neiman D."/>
            <person name="Pearson M."/>
            <person name="Priest M."/>
            <person name="Roberts A."/>
            <person name="Saif S."/>
            <person name="Shea T."/>
            <person name="Sisk P."/>
            <person name="Sykes S."/>
            <person name="Wortman J."/>
            <person name="Nusbaum C."/>
            <person name="Birren B."/>
        </authorList>
    </citation>
    <scope>NUCLEOTIDE SEQUENCE [LARGE SCALE GENOMIC DNA]</scope>
    <source>
        <strain evidence="2 3">Palo Alto/Uganda</strain>
    </source>
</reference>
<keyword evidence="1" id="KW-1133">Transmembrane helix</keyword>
<sequence>MYESYNVNSLLSCLTSIYDEKSKILLFFKQYNIKNIHLFNIYVNIIFYVFLCLYISINICITKRLFLGKINEVVILNIQNELLDK</sequence>
<evidence type="ECO:0000256" key="1">
    <source>
        <dbReference type="SAM" id="Phobius"/>
    </source>
</evidence>
<accession>W4J250</accession>